<evidence type="ECO:0000313" key="1">
    <source>
        <dbReference type="EMBL" id="AXF55660.1"/>
    </source>
</evidence>
<sequence>MKGEPKLVRKSKNARHWHKKRAKLYWDAEVSKGTEQAFFFLLPLPLFFHGWVSPGTSRMPYRM</sequence>
<evidence type="ECO:0000313" key="2">
    <source>
        <dbReference type="Proteomes" id="UP000252100"/>
    </source>
</evidence>
<accession>A0A345BXH9</accession>
<name>A0A345BXH9_9BACI</name>
<dbReference type="EMBL" id="CP031092">
    <property type="protein sequence ID" value="AXF55660.1"/>
    <property type="molecule type" value="Genomic_DNA"/>
</dbReference>
<proteinExistence type="predicted"/>
<protein>
    <submittedName>
        <fullName evidence="1">Uncharacterized protein</fullName>
    </submittedName>
</protein>
<gene>
    <name evidence="1" type="ORF">DT065_06245</name>
</gene>
<dbReference type="AlphaFoldDB" id="A0A345BXH9"/>
<dbReference type="Proteomes" id="UP000252100">
    <property type="component" value="Chromosome"/>
</dbReference>
<dbReference type="KEGG" id="rue:DT065_06245"/>
<keyword evidence="2" id="KW-1185">Reference proteome</keyword>
<organism evidence="1 2">
    <name type="scientific">Salicibibacter kimchii</name>
    <dbReference type="NCBI Taxonomy" id="2099786"/>
    <lineage>
        <taxon>Bacteria</taxon>
        <taxon>Bacillati</taxon>
        <taxon>Bacillota</taxon>
        <taxon>Bacilli</taxon>
        <taxon>Bacillales</taxon>
        <taxon>Bacillaceae</taxon>
        <taxon>Salicibibacter</taxon>
    </lineage>
</organism>
<reference evidence="1 2" key="1">
    <citation type="journal article" date="2018" name="J. Microbiol.">
        <title>Salicibibacter kimchii gen. nov., sp. nov., a moderately halophilic and alkalitolerant bacterium in the family Bacillaceae, isolated from kimchi.</title>
        <authorList>
            <person name="Jang J.Y."/>
            <person name="Oh Y.J."/>
            <person name="Lim S.K."/>
            <person name="Park H.K."/>
            <person name="Lee C."/>
            <person name="Kim J.Y."/>
            <person name="Lee M.A."/>
            <person name="Choi H.J."/>
        </authorList>
    </citation>
    <scope>NUCLEOTIDE SEQUENCE [LARGE SCALE GENOMIC DNA]</scope>
    <source>
        <strain evidence="1 2">NKC1-1</strain>
    </source>
</reference>